<comment type="similarity">
    <text evidence="3 12 13">Belongs to the DapA family.</text>
</comment>
<dbReference type="GO" id="GO:0005737">
    <property type="term" value="C:cytoplasm"/>
    <property type="evidence" value="ECO:0007669"/>
    <property type="project" value="UniProtKB-SubCell"/>
</dbReference>
<comment type="subunit">
    <text evidence="12">Homotetramer; dimer of dimers.</text>
</comment>
<keyword evidence="17" id="KW-1185">Reference proteome</keyword>
<keyword evidence="10 12" id="KW-0704">Schiff base</keyword>
<dbReference type="EMBL" id="QTTN01000019">
    <property type="protein sequence ID" value="REE81206.1"/>
    <property type="molecule type" value="Genomic_DNA"/>
</dbReference>
<dbReference type="SUPFAM" id="SSF51569">
    <property type="entry name" value="Aldolase"/>
    <property type="match status" value="1"/>
</dbReference>
<dbReference type="GO" id="GO:0008840">
    <property type="term" value="F:4-hydroxy-tetrahydrodipicolinate synthase activity"/>
    <property type="evidence" value="ECO:0007669"/>
    <property type="project" value="UniProtKB-UniRule"/>
</dbReference>
<comment type="caution">
    <text evidence="16">The sequence shown here is derived from an EMBL/GenBank/DDBJ whole genome shotgun (WGS) entry which is preliminary data.</text>
</comment>
<dbReference type="UniPathway" id="UPA00034">
    <property type="reaction ID" value="UER00017"/>
</dbReference>
<dbReference type="OrthoDB" id="9782828at2"/>
<sequence length="293" mass="31843">MLTESQLQGIYVPVVTPFLANEEIDFAAYERYLMNLLSHDIDGLVINGTTAEAPTVTWDEVAEIVRLTSKLLRDTGKQLPLVIGTGTNDTRSTIMRTEQAAQLGADAVLVVTPYYSRPSQAGILQHFERAASVGIPVIAYEVPARTGIRVEADTMRKILEIDGVIGLKDSSGDLRLIRQLMESGCSKPILCGEDAGFYEMLGSGAKGGILASANLRTSDFMDVYRAYQAGDTARAEATFQSLSPLIGLLFKESNPTPLKWMLARQGLINSDAVRLPMTGISEGLRARLCGFHE</sequence>
<organism evidence="16 17">
    <name type="scientific">Paenibacillus taihuensis</name>
    <dbReference type="NCBI Taxonomy" id="1156355"/>
    <lineage>
        <taxon>Bacteria</taxon>
        <taxon>Bacillati</taxon>
        <taxon>Bacillota</taxon>
        <taxon>Bacilli</taxon>
        <taxon>Bacillales</taxon>
        <taxon>Paenibacillaceae</taxon>
        <taxon>Paenibacillus</taxon>
    </lineage>
</organism>
<evidence type="ECO:0000256" key="10">
    <source>
        <dbReference type="ARBA" id="ARBA00023270"/>
    </source>
</evidence>
<evidence type="ECO:0000256" key="7">
    <source>
        <dbReference type="ARBA" id="ARBA00022915"/>
    </source>
</evidence>
<keyword evidence="9 12" id="KW-0456">Lyase</keyword>
<dbReference type="Proteomes" id="UP000256304">
    <property type="component" value="Unassembled WGS sequence"/>
</dbReference>
<evidence type="ECO:0000313" key="16">
    <source>
        <dbReference type="EMBL" id="REE81206.1"/>
    </source>
</evidence>
<feature type="active site" description="Proton donor/acceptor" evidence="12 14">
    <location>
        <position position="140"/>
    </location>
</feature>
<comment type="pathway">
    <text evidence="2 12">Amino-acid biosynthesis; L-lysine biosynthesis via DAP pathway; (S)-tetrahydrodipicolinate from L-aspartate: step 3/4.</text>
</comment>
<dbReference type="AlphaFoldDB" id="A0A3D9RVV0"/>
<proteinExistence type="inferred from homology"/>
<keyword evidence="5 12" id="KW-0963">Cytoplasm</keyword>
<dbReference type="PRINTS" id="PR00146">
    <property type="entry name" value="DHPICSNTHASE"/>
</dbReference>
<dbReference type="InterPro" id="IPR002220">
    <property type="entry name" value="DapA-like"/>
</dbReference>
<feature type="site" description="Part of a proton relay during catalysis" evidence="12">
    <location>
        <position position="115"/>
    </location>
</feature>
<dbReference type="EC" id="4.3.3.7" evidence="4 12"/>
<accession>A0A3D9RVV0</accession>
<evidence type="ECO:0000313" key="17">
    <source>
        <dbReference type="Proteomes" id="UP000256304"/>
    </source>
</evidence>
<comment type="subcellular location">
    <subcellularLocation>
        <location evidence="12">Cytoplasm</location>
    </subcellularLocation>
</comment>
<gene>
    <name evidence="12" type="primary">dapA</name>
    <name evidence="16" type="ORF">A8990_11940</name>
</gene>
<comment type="catalytic activity">
    <reaction evidence="11 12">
        <text>L-aspartate 4-semialdehyde + pyruvate = (2S,4S)-4-hydroxy-2,3,4,5-tetrahydrodipicolinate + H2O + H(+)</text>
        <dbReference type="Rhea" id="RHEA:34171"/>
        <dbReference type="ChEBI" id="CHEBI:15361"/>
        <dbReference type="ChEBI" id="CHEBI:15377"/>
        <dbReference type="ChEBI" id="CHEBI:15378"/>
        <dbReference type="ChEBI" id="CHEBI:67139"/>
        <dbReference type="ChEBI" id="CHEBI:537519"/>
        <dbReference type="EC" id="4.3.3.7"/>
    </reaction>
</comment>
<dbReference type="InterPro" id="IPR013785">
    <property type="entry name" value="Aldolase_TIM"/>
</dbReference>
<feature type="active site" description="Schiff-base intermediate with substrate" evidence="12 14">
    <location>
        <position position="168"/>
    </location>
</feature>
<keyword evidence="7 12" id="KW-0220">Diaminopimelate biosynthesis</keyword>
<evidence type="ECO:0000256" key="8">
    <source>
        <dbReference type="ARBA" id="ARBA00023154"/>
    </source>
</evidence>
<dbReference type="GO" id="GO:0009089">
    <property type="term" value="P:lysine biosynthetic process via diaminopimelate"/>
    <property type="evidence" value="ECO:0007669"/>
    <property type="project" value="UniProtKB-UniRule"/>
</dbReference>
<dbReference type="SMART" id="SM01130">
    <property type="entry name" value="DHDPS"/>
    <property type="match status" value="1"/>
</dbReference>
<dbReference type="Pfam" id="PF00701">
    <property type="entry name" value="DHDPS"/>
    <property type="match status" value="1"/>
</dbReference>
<evidence type="ECO:0000256" key="14">
    <source>
        <dbReference type="PIRSR" id="PIRSR001365-1"/>
    </source>
</evidence>
<keyword evidence="6 12" id="KW-0028">Amino-acid biosynthesis</keyword>
<evidence type="ECO:0000256" key="11">
    <source>
        <dbReference type="ARBA" id="ARBA00047836"/>
    </source>
</evidence>
<dbReference type="NCBIfam" id="TIGR00674">
    <property type="entry name" value="dapA"/>
    <property type="match status" value="1"/>
</dbReference>
<evidence type="ECO:0000256" key="3">
    <source>
        <dbReference type="ARBA" id="ARBA00007592"/>
    </source>
</evidence>
<dbReference type="CDD" id="cd00950">
    <property type="entry name" value="DHDPS"/>
    <property type="match status" value="1"/>
</dbReference>
<evidence type="ECO:0000256" key="1">
    <source>
        <dbReference type="ARBA" id="ARBA00003294"/>
    </source>
</evidence>
<feature type="site" description="Part of a proton relay during catalysis" evidence="12">
    <location>
        <position position="49"/>
    </location>
</feature>
<dbReference type="InterPro" id="IPR005263">
    <property type="entry name" value="DapA"/>
</dbReference>
<protein>
    <recommendedName>
        <fullName evidence="4 12">4-hydroxy-tetrahydrodipicolinate synthase</fullName>
        <shortName evidence="12">HTPA synthase</shortName>
        <ecNumber evidence="4 12">4.3.3.7</ecNumber>
    </recommendedName>
</protein>
<dbReference type="GO" id="GO:0019877">
    <property type="term" value="P:diaminopimelate biosynthetic process"/>
    <property type="evidence" value="ECO:0007669"/>
    <property type="project" value="UniProtKB-UniRule"/>
</dbReference>
<feature type="binding site" evidence="12 15">
    <location>
        <position position="50"/>
    </location>
    <ligand>
        <name>pyruvate</name>
        <dbReference type="ChEBI" id="CHEBI:15361"/>
    </ligand>
</feature>
<evidence type="ECO:0000256" key="9">
    <source>
        <dbReference type="ARBA" id="ARBA00023239"/>
    </source>
</evidence>
<evidence type="ECO:0000256" key="12">
    <source>
        <dbReference type="HAMAP-Rule" id="MF_00418"/>
    </source>
</evidence>
<evidence type="ECO:0000256" key="2">
    <source>
        <dbReference type="ARBA" id="ARBA00005120"/>
    </source>
</evidence>
<evidence type="ECO:0000256" key="15">
    <source>
        <dbReference type="PIRSR" id="PIRSR001365-2"/>
    </source>
</evidence>
<comment type="caution">
    <text evidence="12">Was originally thought to be a dihydrodipicolinate synthase (DHDPS), catalyzing the condensation of (S)-aspartate-beta-semialdehyde [(S)-ASA] and pyruvate to dihydrodipicolinate (DHDP). However, it was shown in E.coli that the product of the enzymatic reaction is not dihydrodipicolinate but in fact (4S)-4-hydroxy-2,3,4,5-tetrahydro-(2S)-dipicolinic acid (HTPA), and that the consecutive dehydration reaction leading to DHDP is not spontaneous but catalyzed by DapB.</text>
</comment>
<keyword evidence="8 12" id="KW-0457">Lysine biosynthesis</keyword>
<name>A0A3D9RVV0_9BACL</name>
<dbReference type="PANTHER" id="PTHR12128">
    <property type="entry name" value="DIHYDRODIPICOLINATE SYNTHASE"/>
    <property type="match status" value="1"/>
</dbReference>
<dbReference type="RefSeq" id="WP_116190145.1">
    <property type="nucleotide sequence ID" value="NZ_QTTN01000019.1"/>
</dbReference>
<dbReference type="Gene3D" id="3.20.20.70">
    <property type="entry name" value="Aldolase class I"/>
    <property type="match status" value="1"/>
</dbReference>
<evidence type="ECO:0000256" key="13">
    <source>
        <dbReference type="PIRNR" id="PIRNR001365"/>
    </source>
</evidence>
<dbReference type="HAMAP" id="MF_00418">
    <property type="entry name" value="DapA"/>
    <property type="match status" value="1"/>
</dbReference>
<comment type="function">
    <text evidence="1 12">Catalyzes the condensation of (S)-aspartate-beta-semialdehyde [(S)-ASA] and pyruvate to 4-hydroxy-tetrahydrodipicolinate (HTPA).</text>
</comment>
<feature type="binding site" evidence="12 15">
    <location>
        <position position="209"/>
    </location>
    <ligand>
        <name>pyruvate</name>
        <dbReference type="ChEBI" id="CHEBI:15361"/>
    </ligand>
</feature>
<reference evidence="16 17" key="1">
    <citation type="submission" date="2018-08" db="EMBL/GenBank/DDBJ databases">
        <title>Genomic Encyclopedia of Type Strains, Phase III (KMG-III): the genomes of soil and plant-associated and newly described type strains.</title>
        <authorList>
            <person name="Whitman W."/>
        </authorList>
    </citation>
    <scope>NUCLEOTIDE SEQUENCE [LARGE SCALE GENOMIC DNA]</scope>
    <source>
        <strain evidence="16 17">CGMCC 1.10966</strain>
    </source>
</reference>
<evidence type="ECO:0000256" key="4">
    <source>
        <dbReference type="ARBA" id="ARBA00012086"/>
    </source>
</evidence>
<dbReference type="PANTHER" id="PTHR12128:SF66">
    <property type="entry name" value="4-HYDROXY-2-OXOGLUTARATE ALDOLASE, MITOCHONDRIAL"/>
    <property type="match status" value="1"/>
</dbReference>
<evidence type="ECO:0000256" key="6">
    <source>
        <dbReference type="ARBA" id="ARBA00022605"/>
    </source>
</evidence>
<evidence type="ECO:0000256" key="5">
    <source>
        <dbReference type="ARBA" id="ARBA00022490"/>
    </source>
</evidence>
<dbReference type="PIRSF" id="PIRSF001365">
    <property type="entry name" value="DHDPS"/>
    <property type="match status" value="1"/>
</dbReference>